<feature type="region of interest" description="Disordered" evidence="2">
    <location>
        <begin position="285"/>
        <end position="317"/>
    </location>
</feature>
<dbReference type="EMBL" id="NHOQ01002355">
    <property type="protein sequence ID" value="PWA18083.1"/>
    <property type="molecule type" value="Genomic_DNA"/>
</dbReference>
<feature type="compositionally biased region" description="Basic and acidic residues" evidence="2">
    <location>
        <begin position="27"/>
        <end position="38"/>
    </location>
</feature>
<sequence length="478" mass="52987">MDSPEKSGKPQNKESSEDGNQGLECAEDLKDDQSVRDDQSEEDLEAAEKAIQERAEAVASLNRRPSTSDQELSVFDFLLNFLFKHGMTGTLACFEAEWSELLLNGDVDAKQIDLIPKVYTETEHLARELKSAWEEKEEYRQAAAVAAESLQRAKRAHDAHRLEHQRLVREINKLIGDINKLKLQCEGYQPEIKRMTDKCQALSKQVLQVAVERDKALLQGGNQAARQDASSSQTKKNNALDVLHVPFKHVALSVALSVNLRVSLQSTVNCHLNTDQILRSSAKMHLSDDSPGLRTRQNDPTFPSWEGQASPVSSPWSPESVPRHASALVVDILSALTSFLLVGAVPPLPLVLPWKPTCRGLAVLSLLRREKEPGRPEPGLAWFLGGYEKRLTWIRVLGKPLTETAPGGWGPSAPAASYVGTNPRKDETVTTTDHRGKQQRLHATLGAKMQTWIKSFVPLGPEESWFVSALAFFSPPHL</sequence>
<accession>A0A315V609</accession>
<reference evidence="3 4" key="1">
    <citation type="journal article" date="2018" name="G3 (Bethesda)">
        <title>A High-Quality Reference Genome for the Invasive Mosquitofish Gambusia affinis Using a Chicago Library.</title>
        <authorList>
            <person name="Hoffberg S.L."/>
            <person name="Troendle N.J."/>
            <person name="Glenn T.C."/>
            <person name="Mahmud O."/>
            <person name="Louha S."/>
            <person name="Chalopin D."/>
            <person name="Bennetzen J.L."/>
            <person name="Mauricio R."/>
        </authorList>
    </citation>
    <scope>NUCLEOTIDE SEQUENCE [LARGE SCALE GENOMIC DNA]</scope>
    <source>
        <strain evidence="3">NE01/NJP1002.9</strain>
        <tissue evidence="3">Muscle</tissue>
    </source>
</reference>
<feature type="region of interest" description="Disordered" evidence="2">
    <location>
        <begin position="1"/>
        <end position="48"/>
    </location>
</feature>
<evidence type="ECO:0000313" key="3">
    <source>
        <dbReference type="EMBL" id="PWA18083.1"/>
    </source>
</evidence>
<feature type="region of interest" description="Disordered" evidence="2">
    <location>
        <begin position="405"/>
        <end position="438"/>
    </location>
</feature>
<evidence type="ECO:0000313" key="4">
    <source>
        <dbReference type="Proteomes" id="UP000250572"/>
    </source>
</evidence>
<protein>
    <submittedName>
        <fullName evidence="3">Uncharacterized protein</fullName>
    </submittedName>
</protein>
<name>A0A315V609_GAMAF</name>
<feature type="coiled-coil region" evidence="1">
    <location>
        <begin position="136"/>
        <end position="184"/>
    </location>
</feature>
<dbReference type="PANTHER" id="PTHR14604:SF3">
    <property type="entry name" value="SPERM-ASSOCIATED ANTIGEN 16 PROTEIN"/>
    <property type="match status" value="1"/>
</dbReference>
<comment type="caution">
    <text evidence="3">The sequence shown here is derived from an EMBL/GenBank/DDBJ whole genome shotgun (WGS) entry which is preliminary data.</text>
</comment>
<keyword evidence="1" id="KW-0175">Coiled coil</keyword>
<gene>
    <name evidence="3" type="ORF">CCH79_00004267</name>
</gene>
<proteinExistence type="predicted"/>
<dbReference type="AlphaFoldDB" id="A0A315V609"/>
<keyword evidence="4" id="KW-1185">Reference proteome</keyword>
<dbReference type="InterPro" id="IPR050995">
    <property type="entry name" value="WD-F-box_domain-protein"/>
</dbReference>
<dbReference type="PANTHER" id="PTHR14604">
    <property type="entry name" value="WD40 REPEAT PF20"/>
    <property type="match status" value="1"/>
</dbReference>
<evidence type="ECO:0000256" key="1">
    <source>
        <dbReference type="SAM" id="Coils"/>
    </source>
</evidence>
<feature type="compositionally biased region" description="Basic and acidic residues" evidence="2">
    <location>
        <begin position="423"/>
        <end position="436"/>
    </location>
</feature>
<feature type="compositionally biased region" description="Basic and acidic residues" evidence="2">
    <location>
        <begin position="1"/>
        <end position="16"/>
    </location>
</feature>
<evidence type="ECO:0000256" key="2">
    <source>
        <dbReference type="SAM" id="MobiDB-lite"/>
    </source>
</evidence>
<organism evidence="3 4">
    <name type="scientific">Gambusia affinis</name>
    <name type="common">Western mosquitofish</name>
    <name type="synonym">Heterandria affinis</name>
    <dbReference type="NCBI Taxonomy" id="33528"/>
    <lineage>
        <taxon>Eukaryota</taxon>
        <taxon>Metazoa</taxon>
        <taxon>Chordata</taxon>
        <taxon>Craniata</taxon>
        <taxon>Vertebrata</taxon>
        <taxon>Euteleostomi</taxon>
        <taxon>Actinopterygii</taxon>
        <taxon>Neopterygii</taxon>
        <taxon>Teleostei</taxon>
        <taxon>Neoteleostei</taxon>
        <taxon>Acanthomorphata</taxon>
        <taxon>Ovalentaria</taxon>
        <taxon>Atherinomorphae</taxon>
        <taxon>Cyprinodontiformes</taxon>
        <taxon>Poeciliidae</taxon>
        <taxon>Poeciliinae</taxon>
        <taxon>Gambusia</taxon>
    </lineage>
</organism>
<dbReference type="Proteomes" id="UP000250572">
    <property type="component" value="Unassembled WGS sequence"/>
</dbReference>